<sequence>EFEQSGAARRKKEMVKNPLDEISGIGPGGKRAASISEQPRR</sequence>
<dbReference type="AlphaFoldDB" id="H0I220"/>
<feature type="non-terminal residue" evidence="2">
    <location>
        <position position="1"/>
    </location>
</feature>
<gene>
    <name evidence="2" type="ORF">MAXJ12_32579</name>
</gene>
<organism evidence="2 3">
    <name type="scientific">Mesorhizobium alhagi CCNWXJ12-2</name>
    <dbReference type="NCBI Taxonomy" id="1107882"/>
    <lineage>
        <taxon>Bacteria</taxon>
        <taxon>Pseudomonadati</taxon>
        <taxon>Pseudomonadota</taxon>
        <taxon>Alphaproteobacteria</taxon>
        <taxon>Hyphomicrobiales</taxon>
        <taxon>Phyllobacteriaceae</taxon>
        <taxon>Allomesorhizobium</taxon>
    </lineage>
</organism>
<proteinExistence type="predicted"/>
<dbReference type="EMBL" id="AHAM01000297">
    <property type="protein sequence ID" value="EHK52906.1"/>
    <property type="molecule type" value="Genomic_DNA"/>
</dbReference>
<keyword evidence="3" id="KW-1185">Reference proteome</keyword>
<evidence type="ECO:0000313" key="2">
    <source>
        <dbReference type="EMBL" id="EHK52906.1"/>
    </source>
</evidence>
<evidence type="ECO:0000313" key="3">
    <source>
        <dbReference type="Proteomes" id="UP000003250"/>
    </source>
</evidence>
<feature type="region of interest" description="Disordered" evidence="1">
    <location>
        <begin position="1"/>
        <end position="41"/>
    </location>
</feature>
<accession>H0I220</accession>
<reference evidence="2 3" key="1">
    <citation type="journal article" date="2012" name="J. Bacteriol.">
        <title>Draft Genome Sequence of Mesorhizobium alhagi CCNWXJ12-2T, a Novel Salt-Resistant Species Isolated from the Desert of Northwestern China.</title>
        <authorList>
            <person name="Zhou M."/>
            <person name="Chen W."/>
            <person name="Chen H."/>
            <person name="Wei G."/>
        </authorList>
    </citation>
    <scope>NUCLEOTIDE SEQUENCE [LARGE SCALE GENOMIC DNA]</scope>
    <source>
        <strain evidence="2 3">CCNWXJ12-2</strain>
    </source>
</reference>
<evidence type="ECO:0000256" key="1">
    <source>
        <dbReference type="SAM" id="MobiDB-lite"/>
    </source>
</evidence>
<name>H0I220_9HYPH</name>
<protein>
    <submittedName>
        <fullName evidence="2">Uncharacterized protein</fullName>
    </submittedName>
</protein>
<dbReference type="Proteomes" id="UP000003250">
    <property type="component" value="Unassembled WGS sequence"/>
</dbReference>